<proteinExistence type="predicted"/>
<reference evidence="1" key="1">
    <citation type="submission" date="2014-09" db="EMBL/GenBank/DDBJ databases">
        <authorList>
            <person name="Magalhaes I.L.F."/>
            <person name="Oliveira U."/>
            <person name="Santos F.R."/>
            <person name="Vidigal T.H.D.A."/>
            <person name="Brescovit A.D."/>
            <person name="Santos A.J."/>
        </authorList>
    </citation>
    <scope>NUCLEOTIDE SEQUENCE</scope>
    <source>
        <tissue evidence="1">Shoot tissue taken approximately 20 cm above the soil surface</tissue>
    </source>
</reference>
<evidence type="ECO:0000313" key="1">
    <source>
        <dbReference type="EMBL" id="JAD87139.1"/>
    </source>
</evidence>
<sequence length="75" mass="8176">MWRALTCTAFTAFLEESTMPFVKEPKTPDCAVVGEELPSALSSCCPAFGDKRNPRPLVKRAKVFFPVGDSRPGEG</sequence>
<dbReference type="EMBL" id="GBRH01210756">
    <property type="protein sequence ID" value="JAD87139.1"/>
    <property type="molecule type" value="Transcribed_RNA"/>
</dbReference>
<organism evidence="1">
    <name type="scientific">Arundo donax</name>
    <name type="common">Giant reed</name>
    <name type="synonym">Donax arundinaceus</name>
    <dbReference type="NCBI Taxonomy" id="35708"/>
    <lineage>
        <taxon>Eukaryota</taxon>
        <taxon>Viridiplantae</taxon>
        <taxon>Streptophyta</taxon>
        <taxon>Embryophyta</taxon>
        <taxon>Tracheophyta</taxon>
        <taxon>Spermatophyta</taxon>
        <taxon>Magnoliopsida</taxon>
        <taxon>Liliopsida</taxon>
        <taxon>Poales</taxon>
        <taxon>Poaceae</taxon>
        <taxon>PACMAD clade</taxon>
        <taxon>Arundinoideae</taxon>
        <taxon>Arundineae</taxon>
        <taxon>Arundo</taxon>
    </lineage>
</organism>
<reference evidence="1" key="2">
    <citation type="journal article" date="2015" name="Data Brief">
        <title>Shoot transcriptome of the giant reed, Arundo donax.</title>
        <authorList>
            <person name="Barrero R.A."/>
            <person name="Guerrero F.D."/>
            <person name="Moolhuijzen P."/>
            <person name="Goolsby J.A."/>
            <person name="Tidwell J."/>
            <person name="Bellgard S.E."/>
            <person name="Bellgard M.I."/>
        </authorList>
    </citation>
    <scope>NUCLEOTIDE SEQUENCE</scope>
    <source>
        <tissue evidence="1">Shoot tissue taken approximately 20 cm above the soil surface</tissue>
    </source>
</reference>
<dbReference type="AlphaFoldDB" id="A0A0A9DF00"/>
<protein>
    <submittedName>
        <fullName evidence="1">Uncharacterized protein</fullName>
    </submittedName>
</protein>
<name>A0A0A9DF00_ARUDO</name>
<accession>A0A0A9DF00</accession>